<name>A0A9P6UBR1_9FUNG</name>
<dbReference type="InterPro" id="IPR032675">
    <property type="entry name" value="LRR_dom_sf"/>
</dbReference>
<feature type="compositionally biased region" description="Pro residues" evidence="1">
    <location>
        <begin position="271"/>
        <end position="285"/>
    </location>
</feature>
<dbReference type="OrthoDB" id="10450908at2759"/>
<proteinExistence type="predicted"/>
<organism evidence="3 4">
    <name type="scientific">Actinomortierella ambigua</name>
    <dbReference type="NCBI Taxonomy" id="1343610"/>
    <lineage>
        <taxon>Eukaryota</taxon>
        <taxon>Fungi</taxon>
        <taxon>Fungi incertae sedis</taxon>
        <taxon>Mucoromycota</taxon>
        <taxon>Mortierellomycotina</taxon>
        <taxon>Mortierellomycetes</taxon>
        <taxon>Mortierellales</taxon>
        <taxon>Mortierellaceae</taxon>
        <taxon>Actinomortierella</taxon>
    </lineage>
</organism>
<evidence type="ECO:0000256" key="2">
    <source>
        <dbReference type="SAM" id="Phobius"/>
    </source>
</evidence>
<feature type="region of interest" description="Disordered" evidence="1">
    <location>
        <begin position="247"/>
        <end position="285"/>
    </location>
</feature>
<feature type="compositionally biased region" description="Basic residues" evidence="1">
    <location>
        <begin position="585"/>
        <end position="598"/>
    </location>
</feature>
<evidence type="ECO:0000256" key="1">
    <source>
        <dbReference type="SAM" id="MobiDB-lite"/>
    </source>
</evidence>
<sequence length="695" mass="78203">MAEWVTNVASLLVWFLLLGTPLFLLGAIFYCVARGTGSLAGKLIGTTAKTVRDHDLTLAIRANKQWFEWFTPALWKRVVEFSFRPMAPPKPSDIGFKEGLAKYGHWSLQSLTISTEHRLEAYLEHCRHLLDLRLFFPYDLKEPASPDQLNRLVSLNPLLQSLAITAPLFVIEHAYFAPLNALTTLYLNRTFVNVHELVRILAYTPHLSTLGFREVIFGPRLTYLEDIDEDAFTAQLATHLRRNFNEVQPQPSSSAEAETEAAASPIGGLLSPPPPPSPPEVPPSSPSLLPILPWKEYPRLRELSFWTPMESLDLWILCRLLEQTPRLRSLTVCLGEEYGLCPSVCRQLAQHVPELQQLTLSAASPLWDDLSVPAVAAMVAACRAKPLESLSLHDYVNNTTTSTTTVSSQGSIHYQQYHHHNQDSASEGTTANSNNVAAVIEALPPSSLSLSTPVQLQMETFAATLQQVRLYNFQEAGGTWFPHLTRECRRLRVLDMRFPLSTVPFREVAMATWNCRLLQKLDLVVGFESMSSSASSASSIPPGGENAEGEAEDDDDDHEEEEMEPLIDQDESEQGDDHNYDPAHAGRRRRRRHRRRRSRGDVDRAVLEHMFFEKLSNLTQLRELNLKGPRGYKGKSTDHHLDLTLDSGLGLLKDLGEMREFRVVSMNHAIGSAERQWMATYWPRLRVCEICASEA</sequence>
<dbReference type="EMBL" id="JAAAJB010000054">
    <property type="protein sequence ID" value="KAG0268325.1"/>
    <property type="molecule type" value="Genomic_DNA"/>
</dbReference>
<reference evidence="3" key="1">
    <citation type="journal article" date="2020" name="Fungal Divers.">
        <title>Resolving the Mortierellaceae phylogeny through synthesis of multi-gene phylogenetics and phylogenomics.</title>
        <authorList>
            <person name="Vandepol N."/>
            <person name="Liber J."/>
            <person name="Desiro A."/>
            <person name="Na H."/>
            <person name="Kennedy M."/>
            <person name="Barry K."/>
            <person name="Grigoriev I.V."/>
            <person name="Miller A.N."/>
            <person name="O'Donnell K."/>
            <person name="Stajich J.E."/>
            <person name="Bonito G."/>
        </authorList>
    </citation>
    <scope>NUCLEOTIDE SEQUENCE</scope>
    <source>
        <strain evidence="3">BC1065</strain>
    </source>
</reference>
<accession>A0A9P6UBR1</accession>
<protein>
    <submittedName>
        <fullName evidence="3">Uncharacterized protein</fullName>
    </submittedName>
</protein>
<dbReference type="SUPFAM" id="SSF52047">
    <property type="entry name" value="RNI-like"/>
    <property type="match status" value="1"/>
</dbReference>
<keyword evidence="2" id="KW-0812">Transmembrane</keyword>
<comment type="caution">
    <text evidence="3">The sequence shown here is derived from an EMBL/GenBank/DDBJ whole genome shotgun (WGS) entry which is preliminary data.</text>
</comment>
<keyword evidence="2" id="KW-1133">Transmembrane helix</keyword>
<feature type="compositionally biased region" description="Acidic residues" evidence="1">
    <location>
        <begin position="547"/>
        <end position="574"/>
    </location>
</feature>
<evidence type="ECO:0000313" key="4">
    <source>
        <dbReference type="Proteomes" id="UP000807716"/>
    </source>
</evidence>
<evidence type="ECO:0000313" key="3">
    <source>
        <dbReference type="EMBL" id="KAG0268325.1"/>
    </source>
</evidence>
<feature type="region of interest" description="Disordered" evidence="1">
    <location>
        <begin position="532"/>
        <end position="599"/>
    </location>
</feature>
<feature type="transmembrane region" description="Helical" evidence="2">
    <location>
        <begin position="12"/>
        <end position="33"/>
    </location>
</feature>
<feature type="compositionally biased region" description="Low complexity" evidence="1">
    <location>
        <begin position="532"/>
        <end position="545"/>
    </location>
</feature>
<dbReference type="Gene3D" id="3.80.10.10">
    <property type="entry name" value="Ribonuclease Inhibitor"/>
    <property type="match status" value="1"/>
</dbReference>
<keyword evidence="4" id="KW-1185">Reference proteome</keyword>
<feature type="compositionally biased region" description="Low complexity" evidence="1">
    <location>
        <begin position="252"/>
        <end position="270"/>
    </location>
</feature>
<dbReference type="AlphaFoldDB" id="A0A9P6UBR1"/>
<keyword evidence="2" id="KW-0472">Membrane</keyword>
<gene>
    <name evidence="3" type="ORF">DFQ27_007061</name>
</gene>
<dbReference type="Proteomes" id="UP000807716">
    <property type="component" value="Unassembled WGS sequence"/>
</dbReference>